<feature type="region of interest" description="Disordered" evidence="1">
    <location>
        <begin position="1"/>
        <end position="46"/>
    </location>
</feature>
<accession>A0A7G6TXP7</accession>
<evidence type="ECO:0000313" key="3">
    <source>
        <dbReference type="Proteomes" id="UP000515291"/>
    </source>
</evidence>
<name>A0A7G6TXP7_9BRAD</name>
<dbReference type="AlphaFoldDB" id="A0A7G6TXP7"/>
<gene>
    <name evidence="2" type="ORF">HB776_10035</name>
</gene>
<evidence type="ECO:0000256" key="1">
    <source>
        <dbReference type="SAM" id="MobiDB-lite"/>
    </source>
</evidence>
<dbReference type="EMBL" id="CP050292">
    <property type="protein sequence ID" value="QND71529.1"/>
    <property type="molecule type" value="Genomic_DNA"/>
</dbReference>
<evidence type="ECO:0000313" key="2">
    <source>
        <dbReference type="EMBL" id="QND71529.1"/>
    </source>
</evidence>
<dbReference type="Proteomes" id="UP000515291">
    <property type="component" value="Chromosome"/>
</dbReference>
<proteinExistence type="predicted"/>
<protein>
    <submittedName>
        <fullName evidence="2">Uncharacterized protein</fullName>
    </submittedName>
</protein>
<sequence>MGTGNNDVGKDTPISAPGRPLISTVHSRAKCQGAMSQQGYGSHGNECYPQQLVQLVGYRDPQPQQSWDRLRTKRVVTHSVE</sequence>
<dbReference type="KEGG" id="trb:HB776_10035"/>
<dbReference type="RefSeq" id="WP_184517358.1">
    <property type="nucleotide sequence ID" value="NZ_CP050292.1"/>
</dbReference>
<reference evidence="3" key="1">
    <citation type="journal article" date="2020" name="Mol. Plant Microbe">
        <title>Rhizobial microsymbionts of the narrowly endemic Oxytropis species growing in Kamchatka are characterized by significant genetic diversity and possess a set of genes that are associated with T3SS and T6SS secretion systems and can affect the development of symbiosis.</title>
        <authorList>
            <person name="Safronova V."/>
            <person name="Guro P."/>
            <person name="Sazanova A."/>
            <person name="Kuznetsova I."/>
            <person name="Belimov A."/>
            <person name="Yakubov V."/>
            <person name="Chirak E."/>
            <person name="Afonin A."/>
            <person name="Gogolev Y."/>
            <person name="Andronov E."/>
            <person name="Tikhonovich I."/>
        </authorList>
    </citation>
    <scope>NUCLEOTIDE SEQUENCE [LARGE SCALE GENOMIC DNA]</scope>
    <source>
        <strain evidence="3">581</strain>
    </source>
</reference>
<organism evidence="2 3">
    <name type="scientific">Tardiphaga robiniae</name>
    <dbReference type="NCBI Taxonomy" id="943830"/>
    <lineage>
        <taxon>Bacteria</taxon>
        <taxon>Pseudomonadati</taxon>
        <taxon>Pseudomonadota</taxon>
        <taxon>Alphaproteobacteria</taxon>
        <taxon>Hyphomicrobiales</taxon>
        <taxon>Nitrobacteraceae</taxon>
        <taxon>Tardiphaga</taxon>
    </lineage>
</organism>